<keyword evidence="1" id="KW-1133">Transmembrane helix</keyword>
<keyword evidence="1" id="KW-0812">Transmembrane</keyword>
<dbReference type="KEGG" id="asui:ASUIS_0863"/>
<evidence type="ECO:0000313" key="2">
    <source>
        <dbReference type="EMBL" id="AXX89354.1"/>
    </source>
</evidence>
<reference evidence="2 3" key="1">
    <citation type="submission" date="2018-08" db="EMBL/GenBank/DDBJ databases">
        <title>Complete genome of the Arcobacter suis type strain LMG 26152.</title>
        <authorList>
            <person name="Miller W.G."/>
            <person name="Yee E."/>
            <person name="Bono J.L."/>
        </authorList>
    </citation>
    <scope>NUCLEOTIDE SEQUENCE [LARGE SCALE GENOMIC DNA]</scope>
    <source>
        <strain evidence="2 3">CECT 7833</strain>
    </source>
</reference>
<dbReference type="Proteomes" id="UP000263040">
    <property type="component" value="Chromosome"/>
</dbReference>
<evidence type="ECO:0000313" key="3">
    <source>
        <dbReference type="Proteomes" id="UP000263040"/>
    </source>
</evidence>
<organism evidence="2 3">
    <name type="scientific">Arcobacter suis CECT 7833</name>
    <dbReference type="NCBI Taxonomy" id="663365"/>
    <lineage>
        <taxon>Bacteria</taxon>
        <taxon>Pseudomonadati</taxon>
        <taxon>Campylobacterota</taxon>
        <taxon>Epsilonproteobacteria</taxon>
        <taxon>Campylobacterales</taxon>
        <taxon>Arcobacteraceae</taxon>
        <taxon>Arcobacter</taxon>
    </lineage>
</organism>
<feature type="transmembrane region" description="Helical" evidence="1">
    <location>
        <begin position="12"/>
        <end position="28"/>
    </location>
</feature>
<dbReference type="EMBL" id="CP032100">
    <property type="protein sequence ID" value="AXX89354.1"/>
    <property type="molecule type" value="Genomic_DNA"/>
</dbReference>
<name>A0AAD0WQ44_9BACT</name>
<evidence type="ECO:0000256" key="1">
    <source>
        <dbReference type="SAM" id="Phobius"/>
    </source>
</evidence>
<accession>A0AAD0WQ44</accession>
<sequence length="117" mass="14027">MNPIKIFFDKFKIYFFVAFILAFIYFYSQNQSLKTDLKIKSDDLVEQKNINDLTIKAYEQTLEIEKEKNTFEITTQKEKEPLIKISEKVKQEVQNVKKYKEVKQDEKECPKLGTFKL</sequence>
<keyword evidence="1" id="KW-0472">Membrane</keyword>
<protein>
    <submittedName>
        <fullName evidence="2">Uncharacterized protein</fullName>
    </submittedName>
</protein>
<keyword evidence="3" id="KW-1185">Reference proteome</keyword>
<dbReference type="AlphaFoldDB" id="A0AAD0WQ44"/>
<dbReference type="RefSeq" id="WP_118885910.1">
    <property type="nucleotide sequence ID" value="NZ_CP032100.1"/>
</dbReference>
<gene>
    <name evidence="2" type="ORF">ASUIS_0863</name>
</gene>
<proteinExistence type="predicted"/>